<dbReference type="Proteomes" id="UP001500893">
    <property type="component" value="Unassembled WGS sequence"/>
</dbReference>
<organism evidence="2 3">
    <name type="scientific">Streptomyces rameus</name>
    <dbReference type="NCBI Taxonomy" id="68261"/>
    <lineage>
        <taxon>Bacteria</taxon>
        <taxon>Bacillati</taxon>
        <taxon>Actinomycetota</taxon>
        <taxon>Actinomycetes</taxon>
        <taxon>Kitasatosporales</taxon>
        <taxon>Streptomycetaceae</taxon>
        <taxon>Streptomyces</taxon>
    </lineage>
</organism>
<feature type="region of interest" description="Disordered" evidence="1">
    <location>
        <begin position="1"/>
        <end position="38"/>
    </location>
</feature>
<evidence type="ECO:0000313" key="3">
    <source>
        <dbReference type="Proteomes" id="UP001500893"/>
    </source>
</evidence>
<feature type="compositionally biased region" description="Low complexity" evidence="1">
    <location>
        <begin position="10"/>
        <end position="22"/>
    </location>
</feature>
<evidence type="ECO:0000256" key="1">
    <source>
        <dbReference type="SAM" id="MobiDB-lite"/>
    </source>
</evidence>
<name>A0ABN3V1A7_9ACTN</name>
<keyword evidence="3" id="KW-1185">Reference proteome</keyword>
<proteinExistence type="predicted"/>
<feature type="compositionally biased region" description="Basic residues" evidence="1">
    <location>
        <begin position="23"/>
        <end position="35"/>
    </location>
</feature>
<dbReference type="EMBL" id="BAAAVM010000119">
    <property type="protein sequence ID" value="GAA2774626.1"/>
    <property type="molecule type" value="Genomic_DNA"/>
</dbReference>
<gene>
    <name evidence="2" type="ORF">GCM10010521_61270</name>
</gene>
<comment type="caution">
    <text evidence="2">The sequence shown here is derived from an EMBL/GenBank/DDBJ whole genome shotgun (WGS) entry which is preliminary data.</text>
</comment>
<accession>A0ABN3V1A7</accession>
<reference evidence="2 3" key="1">
    <citation type="journal article" date="2019" name="Int. J. Syst. Evol. Microbiol.">
        <title>The Global Catalogue of Microorganisms (GCM) 10K type strain sequencing project: providing services to taxonomists for standard genome sequencing and annotation.</title>
        <authorList>
            <consortium name="The Broad Institute Genomics Platform"/>
            <consortium name="The Broad Institute Genome Sequencing Center for Infectious Disease"/>
            <person name="Wu L."/>
            <person name="Ma J."/>
        </authorList>
    </citation>
    <scope>NUCLEOTIDE SEQUENCE [LARGE SCALE GENOMIC DNA]</scope>
    <source>
        <strain evidence="2 3">JCM 11574</strain>
    </source>
</reference>
<protein>
    <submittedName>
        <fullName evidence="2">Uncharacterized protein</fullName>
    </submittedName>
</protein>
<sequence>MSGSRLPRCPATAGVPVPGPAARARRDRLGHRTRQHPSGAPWLFLGQLADQPVTAHCLTAKLRRCGLSVVPLRNSTLVTRAADPTPSVPSSLLGISLTNALQWTRRAGWDWNAYLVGRT</sequence>
<evidence type="ECO:0000313" key="2">
    <source>
        <dbReference type="EMBL" id="GAA2774626.1"/>
    </source>
</evidence>